<dbReference type="Pfam" id="PF08263">
    <property type="entry name" value="LRRNT_2"/>
    <property type="match status" value="1"/>
</dbReference>
<dbReference type="Pfam" id="PF07714">
    <property type="entry name" value="PK_Tyr_Ser-Thr"/>
    <property type="match status" value="1"/>
</dbReference>
<dbReference type="SUPFAM" id="SSF52058">
    <property type="entry name" value="L domain-like"/>
    <property type="match status" value="1"/>
</dbReference>
<evidence type="ECO:0000256" key="10">
    <source>
        <dbReference type="SAM" id="Phobius"/>
    </source>
</evidence>
<feature type="transmembrane region" description="Helical" evidence="10">
    <location>
        <begin position="292"/>
        <end position="318"/>
    </location>
</feature>
<evidence type="ECO:0000256" key="4">
    <source>
        <dbReference type="ARBA" id="ARBA00022729"/>
    </source>
</evidence>
<keyword evidence="8" id="KW-0675">Receptor</keyword>
<reference evidence="13" key="1">
    <citation type="submission" date="2020-02" db="EMBL/GenBank/DDBJ databases">
        <authorList>
            <person name="Scholz U."/>
            <person name="Mascher M."/>
            <person name="Fiebig A."/>
        </authorList>
    </citation>
    <scope>NUCLEOTIDE SEQUENCE</scope>
</reference>
<evidence type="ECO:0000259" key="12">
    <source>
        <dbReference type="PROSITE" id="PS50011"/>
    </source>
</evidence>
<comment type="subcellular location">
    <subcellularLocation>
        <location evidence="1">Membrane</location>
    </subcellularLocation>
</comment>
<dbReference type="Gene3D" id="3.30.200.20">
    <property type="entry name" value="Phosphorylase Kinase, domain 1"/>
    <property type="match status" value="1"/>
</dbReference>
<evidence type="ECO:0000256" key="6">
    <source>
        <dbReference type="ARBA" id="ARBA00022989"/>
    </source>
</evidence>
<keyword evidence="4 11" id="KW-0732">Signal</keyword>
<feature type="signal peptide" evidence="11">
    <location>
        <begin position="1"/>
        <end position="24"/>
    </location>
</feature>
<dbReference type="Pfam" id="PF00560">
    <property type="entry name" value="LRR_1"/>
    <property type="match status" value="2"/>
</dbReference>
<protein>
    <recommendedName>
        <fullName evidence="12">Protein kinase domain-containing protein</fullName>
    </recommendedName>
</protein>
<evidence type="ECO:0000256" key="3">
    <source>
        <dbReference type="ARBA" id="ARBA00022692"/>
    </source>
</evidence>
<feature type="chain" id="PRO_5029508909" description="Protein kinase domain-containing protein" evidence="11">
    <location>
        <begin position="25"/>
        <end position="718"/>
    </location>
</feature>
<dbReference type="PROSITE" id="PS50011">
    <property type="entry name" value="PROTEIN_KINASE_DOM"/>
    <property type="match status" value="1"/>
</dbReference>
<dbReference type="InterPro" id="IPR001611">
    <property type="entry name" value="Leu-rich_rpt"/>
</dbReference>
<dbReference type="AlphaFoldDB" id="A0A7I8KKW5"/>
<evidence type="ECO:0000256" key="1">
    <source>
        <dbReference type="ARBA" id="ARBA00004370"/>
    </source>
</evidence>
<dbReference type="SUPFAM" id="SSF56112">
    <property type="entry name" value="Protein kinase-like (PK-like)"/>
    <property type="match status" value="1"/>
</dbReference>
<dbReference type="CDD" id="cd14066">
    <property type="entry name" value="STKc_IRAK"/>
    <property type="match status" value="1"/>
</dbReference>
<dbReference type="PANTHER" id="PTHR48007">
    <property type="entry name" value="LEUCINE-RICH REPEAT RECEPTOR-LIKE PROTEIN KINASE PXC1"/>
    <property type="match status" value="1"/>
</dbReference>
<dbReference type="InterPro" id="IPR046959">
    <property type="entry name" value="PRK1-6/SRF4-like"/>
</dbReference>
<evidence type="ECO:0000256" key="5">
    <source>
        <dbReference type="ARBA" id="ARBA00022737"/>
    </source>
</evidence>
<keyword evidence="7 10" id="KW-0472">Membrane</keyword>
<feature type="domain" description="Protein kinase" evidence="12">
    <location>
        <begin position="408"/>
        <end position="686"/>
    </location>
</feature>
<dbReference type="FunFam" id="1.10.510.10:FF:000095">
    <property type="entry name" value="protein STRUBBELIG-RECEPTOR FAMILY 8"/>
    <property type="match status" value="1"/>
</dbReference>
<dbReference type="FunFam" id="3.80.10.10:FF:000062">
    <property type="entry name" value="protein STRUBBELIG-RECEPTOR FAMILY 3"/>
    <property type="match status" value="1"/>
</dbReference>
<proteinExistence type="predicted"/>
<evidence type="ECO:0000313" key="13">
    <source>
        <dbReference type="EMBL" id="CAA7397774.1"/>
    </source>
</evidence>
<dbReference type="OrthoDB" id="1055097at2759"/>
<keyword evidence="3 10" id="KW-0812">Transmembrane</keyword>
<evidence type="ECO:0000313" key="14">
    <source>
        <dbReference type="Proteomes" id="UP000663760"/>
    </source>
</evidence>
<dbReference type="GO" id="GO:0004672">
    <property type="term" value="F:protein kinase activity"/>
    <property type="evidence" value="ECO:0007669"/>
    <property type="project" value="InterPro"/>
</dbReference>
<dbReference type="InterPro" id="IPR000719">
    <property type="entry name" value="Prot_kinase_dom"/>
</dbReference>
<sequence>MNANVAILLVAVMMALDGLPLVTAATDNTDVEALHILYSSLNKPRQLSGWKPSGGDPCGESWKGVSCSGTAVVSIQIPGLQLKGTLGYMLSNFLSLKILDVSNNYIHDAIPYQLPPNLTHMNLGGNNFSGNLPYSFSVMISLNYLNVSRNSLSQSVGDFFANLRDLSVLDISFNSLSGVLPHSFGSLSKLSSLYVQNNQLSGEINMISNLSLNKLNIANNHFSGRIPPTIRSIPDLRIEGNSFDYSQVPAPAPAPVPTPARSSNSNRTQSSSRGFDGSTPSKNKSKYRGSSIVGPIIGIVLGSLCISLGAALVVIFCLRSNKRGKGDLKKFSKNSPSSLAHGKDKALNKEVQEVKIGISMASPSTLPPEERAADKTQDRNAQVKRKKVPPINATFYTVATLQNATNSFSQECLVGEGSLGRVYLAEFSNGKAFAVKTLESAAAHTVQEEESFLEAVSNISRLQHSSIVPLLGYCLEHGQRLLVHEFIRNGTLQEILHYADDGGRAFSWNARMKVALGTARALEYLHEVCGPPVVHKNVKSANILLDEELNPYLSDCGLASLIPSTERQNSTRMMDSFGYSAPESAMSGIYTVKSDVYSFGVVMLELLTGRKPLDSSKARLEQSLVRWAAPQLHDIDLLAKMVDPALNGMYPAKSLSRFADVIALCVQAEPEFRPPMSEVAQSLIRLVQRTSLSKRRSGDEFGFTYKTPERDAPADATF</sequence>
<dbReference type="Gene3D" id="1.10.510.10">
    <property type="entry name" value="Transferase(Phosphotransferase) domain 1"/>
    <property type="match status" value="1"/>
</dbReference>
<accession>A0A7I8KKW5</accession>
<dbReference type="Proteomes" id="UP000663760">
    <property type="component" value="Chromosome 6"/>
</dbReference>
<dbReference type="GO" id="GO:0016020">
    <property type="term" value="C:membrane"/>
    <property type="evidence" value="ECO:0007669"/>
    <property type="project" value="UniProtKB-SubCell"/>
</dbReference>
<keyword evidence="2" id="KW-0433">Leucine-rich repeat</keyword>
<dbReference type="Pfam" id="PF13855">
    <property type="entry name" value="LRR_8"/>
    <property type="match status" value="1"/>
</dbReference>
<dbReference type="Gene3D" id="3.80.10.10">
    <property type="entry name" value="Ribonuclease Inhibitor"/>
    <property type="match status" value="1"/>
</dbReference>
<evidence type="ECO:0000256" key="11">
    <source>
        <dbReference type="SAM" id="SignalP"/>
    </source>
</evidence>
<dbReference type="EMBL" id="LR746269">
    <property type="protein sequence ID" value="CAA7397774.1"/>
    <property type="molecule type" value="Genomic_DNA"/>
</dbReference>
<dbReference type="InterPro" id="IPR011009">
    <property type="entry name" value="Kinase-like_dom_sf"/>
</dbReference>
<dbReference type="InterPro" id="IPR032675">
    <property type="entry name" value="LRR_dom_sf"/>
</dbReference>
<dbReference type="PANTHER" id="PTHR48007:SF34">
    <property type="entry name" value="PROTEIN STRUBBELIG-RECEPTOR FAMILY 8 ISOFORM X1"/>
    <property type="match status" value="1"/>
</dbReference>
<evidence type="ECO:0000256" key="7">
    <source>
        <dbReference type="ARBA" id="ARBA00023136"/>
    </source>
</evidence>
<name>A0A7I8KKW5_SPIIN</name>
<feature type="region of interest" description="Disordered" evidence="9">
    <location>
        <begin position="361"/>
        <end position="384"/>
    </location>
</feature>
<feature type="region of interest" description="Disordered" evidence="9">
    <location>
        <begin position="248"/>
        <end position="287"/>
    </location>
</feature>
<dbReference type="InterPro" id="IPR001245">
    <property type="entry name" value="Ser-Thr/Tyr_kinase_cat_dom"/>
</dbReference>
<organism evidence="13 14">
    <name type="scientific">Spirodela intermedia</name>
    <name type="common">Intermediate duckweed</name>
    <dbReference type="NCBI Taxonomy" id="51605"/>
    <lineage>
        <taxon>Eukaryota</taxon>
        <taxon>Viridiplantae</taxon>
        <taxon>Streptophyta</taxon>
        <taxon>Embryophyta</taxon>
        <taxon>Tracheophyta</taxon>
        <taxon>Spermatophyta</taxon>
        <taxon>Magnoliopsida</taxon>
        <taxon>Liliopsida</taxon>
        <taxon>Araceae</taxon>
        <taxon>Lemnoideae</taxon>
        <taxon>Spirodela</taxon>
    </lineage>
</organism>
<evidence type="ECO:0000256" key="2">
    <source>
        <dbReference type="ARBA" id="ARBA00022614"/>
    </source>
</evidence>
<dbReference type="GO" id="GO:0005524">
    <property type="term" value="F:ATP binding"/>
    <property type="evidence" value="ECO:0007669"/>
    <property type="project" value="InterPro"/>
</dbReference>
<keyword evidence="5" id="KW-0677">Repeat</keyword>
<dbReference type="InterPro" id="IPR013210">
    <property type="entry name" value="LRR_N_plant-typ"/>
</dbReference>
<dbReference type="FunFam" id="3.30.200.20:FF:000125">
    <property type="entry name" value="Protein STRUBBELIG-RECEPTOR FAMILY 8"/>
    <property type="match status" value="1"/>
</dbReference>
<keyword evidence="6 10" id="KW-1133">Transmembrane helix</keyword>
<evidence type="ECO:0000256" key="9">
    <source>
        <dbReference type="SAM" id="MobiDB-lite"/>
    </source>
</evidence>
<evidence type="ECO:0000256" key="8">
    <source>
        <dbReference type="ARBA" id="ARBA00023170"/>
    </source>
</evidence>
<feature type="compositionally biased region" description="Low complexity" evidence="9">
    <location>
        <begin position="259"/>
        <end position="273"/>
    </location>
</feature>
<gene>
    <name evidence="13" type="ORF">SI8410_06008439</name>
</gene>
<feature type="compositionally biased region" description="Basic and acidic residues" evidence="9">
    <location>
        <begin position="368"/>
        <end position="378"/>
    </location>
</feature>
<keyword evidence="14" id="KW-1185">Reference proteome</keyword>